<dbReference type="Gene3D" id="3.40.50.1100">
    <property type="match status" value="2"/>
</dbReference>
<dbReference type="GO" id="GO:0003941">
    <property type="term" value="F:L-serine ammonia-lyase activity"/>
    <property type="evidence" value="ECO:0007669"/>
    <property type="project" value="TreeGrafter"/>
</dbReference>
<feature type="domain" description="Tryptophan synthase beta chain-like PALP" evidence="4">
    <location>
        <begin position="73"/>
        <end position="377"/>
    </location>
</feature>
<keyword evidence="2" id="KW-0663">Pyridoxal phosphate</keyword>
<keyword evidence="3" id="KW-0456">Lyase</keyword>
<dbReference type="PANTHER" id="PTHR48078:SF6">
    <property type="entry name" value="L-THREONINE DEHYDRATASE CATABOLIC TDCB"/>
    <property type="match status" value="1"/>
</dbReference>
<gene>
    <name evidence="5" type="ORF">G6N73_22510</name>
</gene>
<dbReference type="InterPro" id="IPR050147">
    <property type="entry name" value="Ser/Thr_Dehydratase"/>
</dbReference>
<evidence type="ECO:0000313" key="6">
    <source>
        <dbReference type="Proteomes" id="UP001642900"/>
    </source>
</evidence>
<dbReference type="GO" id="GO:0006565">
    <property type="term" value="P:L-serine catabolic process"/>
    <property type="evidence" value="ECO:0007669"/>
    <property type="project" value="TreeGrafter"/>
</dbReference>
<organism evidence="5 6">
    <name type="scientific">Allomesorhizobium camelthorni</name>
    <dbReference type="NCBI Taxonomy" id="475069"/>
    <lineage>
        <taxon>Bacteria</taxon>
        <taxon>Pseudomonadati</taxon>
        <taxon>Pseudomonadota</taxon>
        <taxon>Alphaproteobacteria</taxon>
        <taxon>Hyphomicrobiales</taxon>
        <taxon>Phyllobacteriaceae</taxon>
        <taxon>Allomesorhizobium</taxon>
    </lineage>
</organism>
<dbReference type="GO" id="GO:0009097">
    <property type="term" value="P:isoleucine biosynthetic process"/>
    <property type="evidence" value="ECO:0007669"/>
    <property type="project" value="TreeGrafter"/>
</dbReference>
<dbReference type="AlphaFoldDB" id="A0A6G4WII1"/>
<dbReference type="EMBL" id="JAAKZF010000039">
    <property type="protein sequence ID" value="NGO53897.1"/>
    <property type="molecule type" value="Genomic_DNA"/>
</dbReference>
<protein>
    <submittedName>
        <fullName evidence="5">Pyridoxal-phosphate dependent enzyme</fullName>
    </submittedName>
</protein>
<keyword evidence="6" id="KW-1185">Reference proteome</keyword>
<dbReference type="Proteomes" id="UP001642900">
    <property type="component" value="Unassembled WGS sequence"/>
</dbReference>
<comment type="caution">
    <text evidence="5">The sequence shown here is derived from an EMBL/GenBank/DDBJ whole genome shotgun (WGS) entry which is preliminary data.</text>
</comment>
<evidence type="ECO:0000313" key="5">
    <source>
        <dbReference type="EMBL" id="NGO53897.1"/>
    </source>
</evidence>
<dbReference type="GO" id="GO:0006567">
    <property type="term" value="P:L-threonine catabolic process"/>
    <property type="evidence" value="ECO:0007669"/>
    <property type="project" value="TreeGrafter"/>
</dbReference>
<evidence type="ECO:0000256" key="2">
    <source>
        <dbReference type="ARBA" id="ARBA00022898"/>
    </source>
</evidence>
<dbReference type="SUPFAM" id="SSF53686">
    <property type="entry name" value="Tryptophan synthase beta subunit-like PLP-dependent enzymes"/>
    <property type="match status" value="1"/>
</dbReference>
<dbReference type="InterPro" id="IPR001926">
    <property type="entry name" value="TrpB-like_PALP"/>
</dbReference>
<name>A0A6G4WII1_9HYPH</name>
<dbReference type="PANTHER" id="PTHR48078">
    <property type="entry name" value="THREONINE DEHYDRATASE, MITOCHONDRIAL-RELATED"/>
    <property type="match status" value="1"/>
</dbReference>
<dbReference type="Pfam" id="PF00291">
    <property type="entry name" value="PALP"/>
    <property type="match status" value="1"/>
</dbReference>
<dbReference type="InterPro" id="IPR036052">
    <property type="entry name" value="TrpB-like_PALP_sf"/>
</dbReference>
<proteinExistence type="predicted"/>
<evidence type="ECO:0000256" key="1">
    <source>
        <dbReference type="ARBA" id="ARBA00001933"/>
    </source>
</evidence>
<accession>A0A6G4WII1</accession>
<reference evidence="5 6" key="1">
    <citation type="submission" date="2020-02" db="EMBL/GenBank/DDBJ databases">
        <title>Genome sequence of strain CCNWXJ40-4.</title>
        <authorList>
            <person name="Gao J."/>
            <person name="Sun J."/>
        </authorList>
    </citation>
    <scope>NUCLEOTIDE SEQUENCE [LARGE SCALE GENOMIC DNA]</scope>
    <source>
        <strain evidence="5 6">CCNWXJ 40-4</strain>
    </source>
</reference>
<evidence type="ECO:0000256" key="3">
    <source>
        <dbReference type="ARBA" id="ARBA00023239"/>
    </source>
</evidence>
<comment type="cofactor">
    <cofactor evidence="1">
        <name>pyridoxal 5'-phosphate</name>
        <dbReference type="ChEBI" id="CHEBI:597326"/>
    </cofactor>
</comment>
<evidence type="ECO:0000259" key="4">
    <source>
        <dbReference type="Pfam" id="PF00291"/>
    </source>
</evidence>
<sequence length="419" mass="44439">MIGLSCLRCNTLYPADLPIDSTGCPACRAVAPSNFEVVYAEAAIAKRVLPRLRVGGGFSSFADFLPVDAADLVSLAEGSTPLIDVPAIAGAMGLGALQIKDESRNPTWSHKDRFSAVAVSYARKQGHGFVATASSGNAGASLAAYAAKAGMDCLVLTFEGAAAPLVEQIRRYGAIVVELKDKAQRWTILAEGQRRFGWFVTSPFSAPVVGSNPYGMEGYKTIAYEIAIQSDDIPEWVIVPTAYGDLLRGIWKGFKDLHEAGCISRLPKVAAAEVLGSLSRTISSGSDAVWLMEGAEPSQAMSIGVLQGTYQSLVSIRESGGTVECIDDTALWAAQAQLARHEGIFGELSGVAAIAAAQRMRQKGVIGSDDKVVCLMTASGLKDIDQMPPARPSQYRIEGRFEEVAKILTNELGTSSVDR</sequence>
<dbReference type="GO" id="GO:0004794">
    <property type="term" value="F:threonine deaminase activity"/>
    <property type="evidence" value="ECO:0007669"/>
    <property type="project" value="TreeGrafter"/>
</dbReference>